<comment type="caution">
    <text evidence="1">The sequence shown here is derived from an EMBL/GenBank/DDBJ whole genome shotgun (WGS) entry which is preliminary data.</text>
</comment>
<sequence length="75" mass="8156">MHRPVVLSQAKHLQALGVNDVDMADKIGPVAVGALDFDATVCVLADMPVQQQFFPIIFVKLNQADVTHDRNSGLE</sequence>
<reference evidence="1" key="1">
    <citation type="submission" date="2019-08" db="EMBL/GenBank/DDBJ databases">
        <authorList>
            <person name="Kucharzyk K."/>
            <person name="Murdoch R.W."/>
            <person name="Higgins S."/>
            <person name="Loffler F."/>
        </authorList>
    </citation>
    <scope>NUCLEOTIDE SEQUENCE</scope>
</reference>
<protein>
    <submittedName>
        <fullName evidence="1">Uncharacterized protein</fullName>
    </submittedName>
</protein>
<name>A0A645H2N2_9ZZZZ</name>
<accession>A0A645H2N2</accession>
<proteinExistence type="predicted"/>
<evidence type="ECO:0000313" key="1">
    <source>
        <dbReference type="EMBL" id="MPN33277.1"/>
    </source>
</evidence>
<dbReference type="EMBL" id="VSSQ01085704">
    <property type="protein sequence ID" value="MPN33277.1"/>
    <property type="molecule type" value="Genomic_DNA"/>
</dbReference>
<dbReference type="AlphaFoldDB" id="A0A645H2N2"/>
<gene>
    <name evidence="1" type="ORF">SDC9_180762</name>
</gene>
<organism evidence="1">
    <name type="scientific">bioreactor metagenome</name>
    <dbReference type="NCBI Taxonomy" id="1076179"/>
    <lineage>
        <taxon>unclassified sequences</taxon>
        <taxon>metagenomes</taxon>
        <taxon>ecological metagenomes</taxon>
    </lineage>
</organism>